<accession>A0A7W5F7F4</accession>
<evidence type="ECO:0000313" key="1">
    <source>
        <dbReference type="EMBL" id="MBB3087971.1"/>
    </source>
</evidence>
<protein>
    <submittedName>
        <fullName evidence="1">Uncharacterized protein</fullName>
    </submittedName>
</protein>
<gene>
    <name evidence="1" type="ORF">FHS12_000904</name>
</gene>
<sequence>MVTIAEVLAWKPRVVDSLAEHFYDKRTIVVRLQDEINDAKPPESWVAPSRAVALKAYEEKRLELNDIAAQLSDLALATKEAGKEIKGAQDDLNAVLDEASRGDYQVNQQTGEVLPPKLKKPDPNVPSYHLEADQGRYEDALEDQDAQVKEFVARIERALARADAADVGLARSMADVASGKTGGGDGTLSAAAAAQLPPSLDQMSPEEIAEKFGSEIAIDTIMTYLEGSIPVYKFLTADFEGSAQYRVMQNGEVKMSLKMGAGVGLGVDDGVEASAGVGGFTDFEITFKSKEEAELFLAGLDDAAKDVSWISGRPMPTGLAEYVNEQDVTSKRVGVYVKADIGFETPYVDTHTGARAEGWYDEEKREYGIRVEGSLGVNGGIPEAGTKAGGAFDFSGEVKTNTRGVAQEVSLSGALTGEIANKKLGLDIPGLGSGGGGDVELKMNRDNVKWNEMEEALKSGDMSRAADIAMDHGQVVVRATTVTEADQDAGRVEGGVKQTATQHTLVRPPNMTEFVGVEPETRPAGAGRS</sequence>
<dbReference type="AlphaFoldDB" id="A0A7W5F7F4"/>
<name>A0A7W5F7F4_9ACTN</name>
<keyword evidence="2" id="KW-1185">Reference proteome</keyword>
<reference evidence="1 2" key="1">
    <citation type="submission" date="2020-08" db="EMBL/GenBank/DDBJ databases">
        <title>Genomic Encyclopedia of Type Strains, Phase III (KMG-III): the genomes of soil and plant-associated and newly described type strains.</title>
        <authorList>
            <person name="Whitman W."/>
        </authorList>
    </citation>
    <scope>NUCLEOTIDE SEQUENCE [LARGE SCALE GENOMIC DNA]</scope>
    <source>
        <strain evidence="1 2">CECT 3302</strain>
    </source>
</reference>
<dbReference type="Proteomes" id="UP000577707">
    <property type="component" value="Unassembled WGS sequence"/>
</dbReference>
<organism evidence="1 2">
    <name type="scientific">Nocardioides albus</name>
    <dbReference type="NCBI Taxonomy" id="1841"/>
    <lineage>
        <taxon>Bacteria</taxon>
        <taxon>Bacillati</taxon>
        <taxon>Actinomycetota</taxon>
        <taxon>Actinomycetes</taxon>
        <taxon>Propionibacteriales</taxon>
        <taxon>Nocardioidaceae</taxon>
        <taxon>Nocardioides</taxon>
    </lineage>
</organism>
<proteinExistence type="predicted"/>
<evidence type="ECO:0000313" key="2">
    <source>
        <dbReference type="Proteomes" id="UP000577707"/>
    </source>
</evidence>
<dbReference type="RefSeq" id="WP_183542664.1">
    <property type="nucleotide sequence ID" value="NZ_BMQT01000004.1"/>
</dbReference>
<comment type="caution">
    <text evidence="1">The sequence shown here is derived from an EMBL/GenBank/DDBJ whole genome shotgun (WGS) entry which is preliminary data.</text>
</comment>
<dbReference type="EMBL" id="JACHXG010000002">
    <property type="protein sequence ID" value="MBB3087971.1"/>
    <property type="molecule type" value="Genomic_DNA"/>
</dbReference>